<organism evidence="1 2">
    <name type="scientific">Acidithrix ferrooxidans</name>
    <dbReference type="NCBI Taxonomy" id="1280514"/>
    <lineage>
        <taxon>Bacteria</taxon>
        <taxon>Bacillati</taxon>
        <taxon>Actinomycetota</taxon>
        <taxon>Acidimicrobiia</taxon>
        <taxon>Acidimicrobiales</taxon>
        <taxon>Acidimicrobiaceae</taxon>
        <taxon>Acidithrix</taxon>
    </lineage>
</organism>
<protein>
    <submittedName>
        <fullName evidence="1">Uncharacterized protein</fullName>
    </submittedName>
</protein>
<sequence length="57" mass="6555">MDKTSPDHDSIKATEVSPLLRSKDVPKLRGEISSIVLLDKKRWYQTEKLILDLFIDA</sequence>
<reference evidence="1 2" key="1">
    <citation type="submission" date="2015-01" db="EMBL/GenBank/DDBJ databases">
        <title>Draft genome of the acidophilic iron oxidizer Acidithrix ferrooxidans strain Py-F3.</title>
        <authorList>
            <person name="Poehlein A."/>
            <person name="Eisen S."/>
            <person name="Schloemann M."/>
            <person name="Johnson B.D."/>
            <person name="Daniel R."/>
            <person name="Muehling M."/>
        </authorList>
    </citation>
    <scope>NUCLEOTIDE SEQUENCE [LARGE SCALE GENOMIC DNA]</scope>
    <source>
        <strain evidence="1 2">Py-F3</strain>
    </source>
</reference>
<accession>A0A0D8HFF4</accession>
<comment type="caution">
    <text evidence="1">The sequence shown here is derived from an EMBL/GenBank/DDBJ whole genome shotgun (WGS) entry which is preliminary data.</text>
</comment>
<dbReference type="STRING" id="1280514.AXFE_24700"/>
<keyword evidence="2" id="KW-1185">Reference proteome</keyword>
<gene>
    <name evidence="1" type="ORF">AXFE_24700</name>
</gene>
<dbReference type="EMBL" id="JXYS01000077">
    <property type="protein sequence ID" value="KJF16695.1"/>
    <property type="molecule type" value="Genomic_DNA"/>
</dbReference>
<evidence type="ECO:0000313" key="1">
    <source>
        <dbReference type="EMBL" id="KJF16695.1"/>
    </source>
</evidence>
<dbReference type="AlphaFoldDB" id="A0A0D8HFF4"/>
<proteinExistence type="predicted"/>
<evidence type="ECO:0000313" key="2">
    <source>
        <dbReference type="Proteomes" id="UP000032360"/>
    </source>
</evidence>
<dbReference type="Proteomes" id="UP000032360">
    <property type="component" value="Unassembled WGS sequence"/>
</dbReference>
<name>A0A0D8HFF4_9ACTN</name>